<evidence type="ECO:0000313" key="2">
    <source>
        <dbReference type="EMBL" id="MBO0930410.1"/>
    </source>
</evidence>
<keyword evidence="1" id="KW-0472">Membrane</keyword>
<dbReference type="RefSeq" id="WP_207334374.1">
    <property type="nucleotide sequence ID" value="NZ_JAFMYU010000003.1"/>
</dbReference>
<organism evidence="2 3">
    <name type="scientific">Fibrella aquatilis</name>
    <dbReference type="NCBI Taxonomy" id="2817059"/>
    <lineage>
        <taxon>Bacteria</taxon>
        <taxon>Pseudomonadati</taxon>
        <taxon>Bacteroidota</taxon>
        <taxon>Cytophagia</taxon>
        <taxon>Cytophagales</taxon>
        <taxon>Spirosomataceae</taxon>
        <taxon>Fibrella</taxon>
    </lineage>
</organism>
<proteinExistence type="predicted"/>
<name>A0A939G3H3_9BACT</name>
<dbReference type="EMBL" id="JAFMYU010000003">
    <property type="protein sequence ID" value="MBO0930410.1"/>
    <property type="molecule type" value="Genomic_DNA"/>
</dbReference>
<feature type="transmembrane region" description="Helical" evidence="1">
    <location>
        <begin position="33"/>
        <end position="54"/>
    </location>
</feature>
<accession>A0A939G3H3</accession>
<keyword evidence="1" id="KW-1133">Transmembrane helix</keyword>
<dbReference type="Proteomes" id="UP000664795">
    <property type="component" value="Unassembled WGS sequence"/>
</dbReference>
<feature type="transmembrane region" description="Helical" evidence="1">
    <location>
        <begin position="7"/>
        <end position="27"/>
    </location>
</feature>
<keyword evidence="1" id="KW-0812">Transmembrane</keyword>
<dbReference type="AlphaFoldDB" id="A0A939G3H3"/>
<protein>
    <submittedName>
        <fullName evidence="2">Uncharacterized protein</fullName>
    </submittedName>
</protein>
<reference evidence="2 3" key="1">
    <citation type="submission" date="2021-03" db="EMBL/GenBank/DDBJ databases">
        <title>Fibrella sp. HMF5036 genome sequencing and assembly.</title>
        <authorList>
            <person name="Kang H."/>
            <person name="Kim H."/>
            <person name="Bae S."/>
            <person name="Joh K."/>
        </authorList>
    </citation>
    <scope>NUCLEOTIDE SEQUENCE [LARGE SCALE GENOMIC DNA]</scope>
    <source>
        <strain evidence="2 3">HMF5036</strain>
    </source>
</reference>
<sequence>MKTLTRHLLYSAAFLAALLFVAGLTLFREAPVAEVILGVLTIIATIVGVGWISYRLNRSAKPTAPTDSLYQSAKTVVSKSELVGQD</sequence>
<gene>
    <name evidence="2" type="ORF">J2I48_05355</name>
</gene>
<evidence type="ECO:0000256" key="1">
    <source>
        <dbReference type="SAM" id="Phobius"/>
    </source>
</evidence>
<evidence type="ECO:0000313" key="3">
    <source>
        <dbReference type="Proteomes" id="UP000664795"/>
    </source>
</evidence>
<comment type="caution">
    <text evidence="2">The sequence shown here is derived from an EMBL/GenBank/DDBJ whole genome shotgun (WGS) entry which is preliminary data.</text>
</comment>
<keyword evidence="3" id="KW-1185">Reference proteome</keyword>